<comment type="similarity">
    <text evidence="2">Belongs to the flavin monoamine oxidase family.</text>
</comment>
<dbReference type="Gene3D" id="3.90.660.10">
    <property type="match status" value="1"/>
</dbReference>
<dbReference type="PRINTS" id="PR00757">
    <property type="entry name" value="AMINEOXDASEF"/>
</dbReference>
<gene>
    <name evidence="5" type="ORF">C493_04988</name>
</gene>
<evidence type="ECO:0000259" key="4">
    <source>
        <dbReference type="Pfam" id="PF01593"/>
    </source>
</evidence>
<dbReference type="InterPro" id="IPR050703">
    <property type="entry name" value="Flavin_MAO"/>
</dbReference>
<dbReference type="Pfam" id="PF01593">
    <property type="entry name" value="Amino_oxidase"/>
    <property type="match status" value="1"/>
</dbReference>
<name>L9XG42_9EURY</name>
<proteinExistence type="inferred from homology"/>
<dbReference type="PANTHER" id="PTHR43563:SF1">
    <property type="entry name" value="AMINE OXIDASE [FLAVIN-CONTAINING] B"/>
    <property type="match status" value="1"/>
</dbReference>
<dbReference type="GO" id="GO:0016491">
    <property type="term" value="F:oxidoreductase activity"/>
    <property type="evidence" value="ECO:0007669"/>
    <property type="project" value="UniProtKB-KW"/>
</dbReference>
<feature type="domain" description="Amine oxidase" evidence="4">
    <location>
        <begin position="25"/>
        <end position="457"/>
    </location>
</feature>
<evidence type="ECO:0000256" key="2">
    <source>
        <dbReference type="ARBA" id="ARBA00005995"/>
    </source>
</evidence>
<accession>L9XG42</accession>
<dbReference type="Proteomes" id="UP000011602">
    <property type="component" value="Unassembled WGS sequence"/>
</dbReference>
<keyword evidence="3" id="KW-0560">Oxidoreductase</keyword>
<evidence type="ECO:0000313" key="6">
    <source>
        <dbReference type="Proteomes" id="UP000011602"/>
    </source>
</evidence>
<dbReference type="InterPro" id="IPR001613">
    <property type="entry name" value="Flavin_amine_oxidase"/>
</dbReference>
<evidence type="ECO:0000313" key="5">
    <source>
        <dbReference type="EMBL" id="ELY59648.1"/>
    </source>
</evidence>
<evidence type="ECO:0000256" key="3">
    <source>
        <dbReference type="ARBA" id="ARBA00023002"/>
    </source>
</evidence>
<dbReference type="Gene3D" id="3.50.50.60">
    <property type="entry name" value="FAD/NAD(P)-binding domain"/>
    <property type="match status" value="1"/>
</dbReference>
<keyword evidence="6" id="KW-1185">Reference proteome</keyword>
<comment type="caution">
    <text evidence="5">The sequence shown here is derived from an EMBL/GenBank/DDBJ whole genome shotgun (WGS) entry which is preliminary data.</text>
</comment>
<dbReference type="SUPFAM" id="SSF51905">
    <property type="entry name" value="FAD/NAD(P)-binding domain"/>
    <property type="match status" value="1"/>
</dbReference>
<dbReference type="EMBL" id="AOHZ01000023">
    <property type="protein sequence ID" value="ELY59648.1"/>
    <property type="molecule type" value="Genomic_DNA"/>
</dbReference>
<dbReference type="InterPro" id="IPR036188">
    <property type="entry name" value="FAD/NAD-bd_sf"/>
</dbReference>
<protein>
    <submittedName>
        <fullName evidence="5">Amine oxidase</fullName>
    </submittedName>
</protein>
<dbReference type="STRING" id="1227499.C493_04988"/>
<sequence length="462" mass="50124">MPDEKRLVNDTRPTHHDVGVVGAGLAGLTAARELTDAGLDVVVLEARDRVGGRTAAGSLSTGDLIDRGAEWIGGEHDRVLDLIEEFDLERCEQYGTGDDRVAVAGEVFDDQDRFRALPAEPTAELQDAFERIETLRRDVPIEAPHEAPEADAWDATTLESWKREAMETEAARGTFDAFVRAEFTVEPSQLSLLTFLTAVDAAGGLETDDESGSVTQEYRLAGSTQQLSRGLADALGDDDIRLDEPVRRIDRRGDDVTLETDDGVYAVSDAVVAVPPPLIDRIEHEPALPARRRGLNQRMPMGAVIKCFAAYESPFWRDDGRSGSVLSDDGIVAEVADGTLPGADRGLLVGFVAGADALEWSDRPASERRERVLDELARHFGPRAADPLEYVDEAWSTTQWSTGGYNAVMTPGTVTTCGDAIREPVGRVHWAGSETALEGRGFMDGAIRSGERVADEIVARRD</sequence>
<dbReference type="eggNOG" id="arCOG01522">
    <property type="taxonomic scope" value="Archaea"/>
</dbReference>
<reference evidence="5 6" key="1">
    <citation type="journal article" date="2014" name="PLoS Genet.">
        <title>Phylogenetically driven sequencing of extremely halophilic archaea reveals strategies for static and dynamic osmo-response.</title>
        <authorList>
            <person name="Becker E.A."/>
            <person name="Seitzer P.M."/>
            <person name="Tritt A."/>
            <person name="Larsen D."/>
            <person name="Krusor M."/>
            <person name="Yao A.I."/>
            <person name="Wu D."/>
            <person name="Madern D."/>
            <person name="Eisen J.A."/>
            <person name="Darling A.E."/>
            <person name="Facciotti M.T."/>
        </authorList>
    </citation>
    <scope>NUCLEOTIDE SEQUENCE [LARGE SCALE GENOMIC DNA]</scope>
    <source>
        <strain evidence="5 6">JCM 12255</strain>
    </source>
</reference>
<dbReference type="Gene3D" id="1.10.405.10">
    <property type="entry name" value="Guanine Nucleotide Dissociation Inhibitor, domain 1"/>
    <property type="match status" value="1"/>
</dbReference>
<organism evidence="5 6">
    <name type="scientific">Natronolimnohabitans innermongolicus JCM 12255</name>
    <dbReference type="NCBI Taxonomy" id="1227499"/>
    <lineage>
        <taxon>Archaea</taxon>
        <taxon>Methanobacteriati</taxon>
        <taxon>Methanobacteriota</taxon>
        <taxon>Stenosarchaea group</taxon>
        <taxon>Halobacteria</taxon>
        <taxon>Halobacteriales</taxon>
        <taxon>Natrialbaceae</taxon>
        <taxon>Natronolimnohabitans</taxon>
    </lineage>
</organism>
<dbReference type="SUPFAM" id="SSF54373">
    <property type="entry name" value="FAD-linked reductases, C-terminal domain"/>
    <property type="match status" value="1"/>
</dbReference>
<evidence type="ECO:0000256" key="1">
    <source>
        <dbReference type="ARBA" id="ARBA00001974"/>
    </source>
</evidence>
<dbReference type="InterPro" id="IPR002937">
    <property type="entry name" value="Amino_oxidase"/>
</dbReference>
<dbReference type="PANTHER" id="PTHR43563">
    <property type="entry name" value="AMINE OXIDASE"/>
    <property type="match status" value="1"/>
</dbReference>
<comment type="cofactor">
    <cofactor evidence="1">
        <name>FAD</name>
        <dbReference type="ChEBI" id="CHEBI:57692"/>
    </cofactor>
</comment>
<dbReference type="AlphaFoldDB" id="L9XG42"/>